<feature type="chain" id="PRO_5037829850" evidence="1">
    <location>
        <begin position="24"/>
        <end position="235"/>
    </location>
</feature>
<dbReference type="SUPFAM" id="SSF54106">
    <property type="entry name" value="LysM domain"/>
    <property type="match status" value="1"/>
</dbReference>
<dbReference type="Pfam" id="PF01476">
    <property type="entry name" value="LysM"/>
    <property type="match status" value="1"/>
</dbReference>
<dbReference type="EMBL" id="JAEQMY010000036">
    <property type="protein sequence ID" value="MBL0406211.1"/>
    <property type="molecule type" value="Genomic_DNA"/>
</dbReference>
<dbReference type="InterPro" id="IPR018392">
    <property type="entry name" value="LysM"/>
</dbReference>
<dbReference type="Gene3D" id="3.10.350.10">
    <property type="entry name" value="LysM domain"/>
    <property type="match status" value="1"/>
</dbReference>
<evidence type="ECO:0000256" key="1">
    <source>
        <dbReference type="SAM" id="SignalP"/>
    </source>
</evidence>
<dbReference type="RefSeq" id="WP_202062977.1">
    <property type="nucleotide sequence ID" value="NZ_JAEQMY010000036.1"/>
</dbReference>
<evidence type="ECO:0000313" key="4">
    <source>
        <dbReference type="Proteomes" id="UP000605848"/>
    </source>
</evidence>
<dbReference type="PROSITE" id="PS51782">
    <property type="entry name" value="LYSM"/>
    <property type="match status" value="1"/>
</dbReference>
<comment type="caution">
    <text evidence="3">The sequence shown here is derived from an EMBL/GenBank/DDBJ whole genome shotgun (WGS) entry which is preliminary data.</text>
</comment>
<sequence>MKPRHYFPVSFALALLGSTSVWAQPSSPCGDATKVGRSDTISSIAARCETTEAAILRANPAVEGSDDLRVGRELKLTASTDQPTTERLGSLAREAGSALSGMAQDLTSSVDNLLDKNPDLRQRLGGIGDRINSTNVDVSKAEVALAPGNGTVGTTVTVSAKGLPADTAVVIGGGAPRTAYEVLQQARTSADGTLQATVRVPDWSTGQERFVLTVAAEEAEWKVRSAPFQITGTKL</sequence>
<organism evidence="3 4">
    <name type="scientific">Microvirga aerilata</name>
    <dbReference type="NCBI Taxonomy" id="670292"/>
    <lineage>
        <taxon>Bacteria</taxon>
        <taxon>Pseudomonadati</taxon>
        <taxon>Pseudomonadota</taxon>
        <taxon>Alphaproteobacteria</taxon>
        <taxon>Hyphomicrobiales</taxon>
        <taxon>Methylobacteriaceae</taxon>
        <taxon>Microvirga</taxon>
    </lineage>
</organism>
<accession>A0A936ZAQ9</accession>
<dbReference type="AlphaFoldDB" id="A0A936ZAQ9"/>
<dbReference type="Proteomes" id="UP000605848">
    <property type="component" value="Unassembled WGS sequence"/>
</dbReference>
<reference evidence="3" key="1">
    <citation type="submission" date="2021-01" db="EMBL/GenBank/DDBJ databases">
        <title>Microvirga sp.</title>
        <authorList>
            <person name="Kim M.K."/>
        </authorList>
    </citation>
    <scope>NUCLEOTIDE SEQUENCE</scope>
    <source>
        <strain evidence="3">5420S-16</strain>
    </source>
</reference>
<feature type="signal peptide" evidence="1">
    <location>
        <begin position="1"/>
        <end position="23"/>
    </location>
</feature>
<proteinExistence type="predicted"/>
<keyword evidence="1" id="KW-0732">Signal</keyword>
<gene>
    <name evidence="3" type="ORF">JKG68_19815</name>
</gene>
<dbReference type="CDD" id="cd00118">
    <property type="entry name" value="LysM"/>
    <property type="match status" value="1"/>
</dbReference>
<keyword evidence="4" id="KW-1185">Reference proteome</keyword>
<dbReference type="InterPro" id="IPR036779">
    <property type="entry name" value="LysM_dom_sf"/>
</dbReference>
<name>A0A936ZAQ9_9HYPH</name>
<protein>
    <submittedName>
        <fullName evidence="3">LysM peptidoglycan-binding domain-containing protein</fullName>
    </submittedName>
</protein>
<evidence type="ECO:0000313" key="3">
    <source>
        <dbReference type="EMBL" id="MBL0406211.1"/>
    </source>
</evidence>
<feature type="domain" description="LysM" evidence="2">
    <location>
        <begin position="31"/>
        <end position="76"/>
    </location>
</feature>
<evidence type="ECO:0000259" key="2">
    <source>
        <dbReference type="PROSITE" id="PS51782"/>
    </source>
</evidence>